<evidence type="ECO:0000256" key="3">
    <source>
        <dbReference type="ARBA" id="ARBA00023125"/>
    </source>
</evidence>
<dbReference type="GO" id="GO:0005634">
    <property type="term" value="C:nucleus"/>
    <property type="evidence" value="ECO:0007669"/>
    <property type="project" value="TreeGrafter"/>
</dbReference>
<dbReference type="Proteomes" id="UP000005222">
    <property type="component" value="Chromosome D"/>
</dbReference>
<dbReference type="InterPro" id="IPR029790">
    <property type="entry name" value="EFG1/Phd1/StuA"/>
</dbReference>
<reference evidence="7" key="1">
    <citation type="submission" date="2011-10" db="EMBL/GenBank/DDBJ databases">
        <authorList>
            <person name="Genoscope - CEA"/>
        </authorList>
    </citation>
    <scope>NUCLEOTIDE SEQUENCE</scope>
</reference>
<feature type="region of interest" description="Disordered" evidence="5">
    <location>
        <begin position="87"/>
        <end position="112"/>
    </location>
</feature>
<proteinExistence type="inferred from homology"/>
<dbReference type="Gene3D" id="3.10.260.10">
    <property type="entry name" value="Transcription regulator HTH, APSES-type DNA-binding domain"/>
    <property type="match status" value="1"/>
</dbReference>
<dbReference type="SUPFAM" id="SSF54616">
    <property type="entry name" value="DNA-binding domain of Mlu1-box binding protein MBP1"/>
    <property type="match status" value="1"/>
</dbReference>
<dbReference type="Proteomes" id="UP000005222">
    <property type="component" value="Chromosome C"/>
</dbReference>
<gene>
    <name evidence="7" type="primary">Piso0_001146</name>
    <name evidence="7" type="ORF">GNLVRS01_PISO0C11904g</name>
    <name evidence="8" type="ORF">GNLVRS01_PISO0D11971g</name>
</gene>
<dbReference type="STRING" id="559304.G8YSI4"/>
<dbReference type="InterPro" id="IPR018004">
    <property type="entry name" value="KilA/APSES_HTH"/>
</dbReference>
<dbReference type="EMBL" id="FO082057">
    <property type="protein sequence ID" value="CCE78521.1"/>
    <property type="molecule type" value="Genomic_DNA"/>
</dbReference>
<keyword evidence="4" id="KW-0804">Transcription</keyword>
<evidence type="ECO:0000259" key="6">
    <source>
        <dbReference type="PROSITE" id="PS51299"/>
    </source>
</evidence>
<dbReference type="OrthoDB" id="5407653at2759"/>
<dbReference type="GO" id="GO:0003700">
    <property type="term" value="F:DNA-binding transcription factor activity"/>
    <property type="evidence" value="ECO:0007669"/>
    <property type="project" value="TreeGrafter"/>
</dbReference>
<feature type="compositionally biased region" description="Gly residues" evidence="5">
    <location>
        <begin position="13"/>
        <end position="23"/>
    </location>
</feature>
<comment type="similarity">
    <text evidence="1">Belongs to the EFG1/PHD1/stuA family.</text>
</comment>
<feature type="compositionally biased region" description="Polar residues" evidence="5">
    <location>
        <begin position="1"/>
        <end position="10"/>
    </location>
</feature>
<dbReference type="SMART" id="SM01252">
    <property type="entry name" value="KilA-N"/>
    <property type="match status" value="1"/>
</dbReference>
<protein>
    <submittedName>
        <fullName evidence="7">Piso0_001146 protein</fullName>
    </submittedName>
</protein>
<name>G8YSI4_PICSO</name>
<accession>G8YSI4</accession>
<keyword evidence="9" id="KW-1185">Reference proteome</keyword>
<dbReference type="EMBL" id="FO082056">
    <property type="protein sequence ID" value="CCE79107.1"/>
    <property type="molecule type" value="Genomic_DNA"/>
</dbReference>
<keyword evidence="3" id="KW-0238">DNA-binding</keyword>
<dbReference type="InterPro" id="IPR003163">
    <property type="entry name" value="Tscrpt_reg_HTH_APSES-type"/>
</dbReference>
<dbReference type="Pfam" id="PF04383">
    <property type="entry name" value="KilA-N"/>
    <property type="match status" value="1"/>
</dbReference>
<keyword evidence="2" id="KW-0805">Transcription regulation</keyword>
<dbReference type="PROSITE" id="PS51299">
    <property type="entry name" value="HTH_APSES"/>
    <property type="match status" value="1"/>
</dbReference>
<dbReference type="eggNOG" id="ENOG502QW2C">
    <property type="taxonomic scope" value="Eukaryota"/>
</dbReference>
<evidence type="ECO:0000256" key="2">
    <source>
        <dbReference type="ARBA" id="ARBA00023015"/>
    </source>
</evidence>
<feature type="region of interest" description="Disordered" evidence="5">
    <location>
        <begin position="127"/>
        <end position="178"/>
    </location>
</feature>
<evidence type="ECO:0000256" key="1">
    <source>
        <dbReference type="ARBA" id="ARBA00007247"/>
    </source>
</evidence>
<evidence type="ECO:0000313" key="8">
    <source>
        <dbReference type="EMBL" id="CCE79107.1"/>
    </source>
</evidence>
<feature type="compositionally biased region" description="Low complexity" evidence="5">
    <location>
        <begin position="143"/>
        <end position="166"/>
    </location>
</feature>
<dbReference type="GO" id="GO:0045944">
    <property type="term" value="P:positive regulation of transcription by RNA polymerase II"/>
    <property type="evidence" value="ECO:0007669"/>
    <property type="project" value="TreeGrafter"/>
</dbReference>
<feature type="region of interest" description="Disordered" evidence="5">
    <location>
        <begin position="1"/>
        <end position="23"/>
    </location>
</feature>
<sequence>MSVPGQNSYYNGEGTGLAGGDHGNGQANSLASFYSTPSNDAIHHHPHAYLVPPPAKFKGPGFIDSNIVPPQQGQVSHEYYNEYQYVPNQSPNPNPSLGFGDQAVSPKVGQSNPHPYSNYNFFMYNGPPNGNRTHQPQYQHHLSNSSISSNNTTIHSRTSSTSTRPSYYDPRPEELSKPVKPRIATTYWEDENTVCYQVEARGILVSRREDTNFVNGTKLLNVAGMTRGKRDGILKTEKTKSVIKVGTMNLKGVWIPFERAAEIARNEGIDVLLYPLFVKDIKKFFQLKGCAMKNDGTIDHEEPTSLKSPPSSNIENHLGLDKVGVNYDDRIVQDVYLNQRAVPTTSLKNDT</sequence>
<reference evidence="9" key="2">
    <citation type="journal article" date="2012" name="G3 (Bethesda)">
        <title>Pichia sorbitophila, an interspecies yeast hybrid reveals early steps of genome resolution following polyploidization.</title>
        <authorList>
            <person name="Leh Louis V."/>
            <person name="Despons L."/>
            <person name="Friedrich A."/>
            <person name="Martin T."/>
            <person name="Durrens P."/>
            <person name="Casaregola S."/>
            <person name="Neuveglise C."/>
            <person name="Fairhead C."/>
            <person name="Marck C."/>
            <person name="Cruz J.A."/>
            <person name="Straub M.L."/>
            <person name="Kugler V."/>
            <person name="Sacerdot C."/>
            <person name="Uzunov Z."/>
            <person name="Thierry A."/>
            <person name="Weiss S."/>
            <person name="Bleykasten C."/>
            <person name="De Montigny J."/>
            <person name="Jacques N."/>
            <person name="Jung P."/>
            <person name="Lemaire M."/>
            <person name="Mallet S."/>
            <person name="Morel G."/>
            <person name="Richard G.F."/>
            <person name="Sarkar A."/>
            <person name="Savel G."/>
            <person name="Schacherer J."/>
            <person name="Seret M.L."/>
            <person name="Talla E."/>
            <person name="Samson G."/>
            <person name="Jubin C."/>
            <person name="Poulain J."/>
            <person name="Vacherie B."/>
            <person name="Barbe V."/>
            <person name="Pelletier E."/>
            <person name="Sherman D.J."/>
            <person name="Westhof E."/>
            <person name="Weissenbach J."/>
            <person name="Baret P.V."/>
            <person name="Wincker P."/>
            <person name="Gaillardin C."/>
            <person name="Dujon B."/>
            <person name="Souciet J.L."/>
        </authorList>
    </citation>
    <scope>NUCLEOTIDE SEQUENCE [LARGE SCALE GENOMIC DNA]</scope>
    <source>
        <strain evidence="9">ATCC MYA-4447 / BCRC 22081 / CBS 7064 / NBRC 10061 / NRRL Y-12695</strain>
    </source>
</reference>
<dbReference type="PANTHER" id="PTHR47792">
    <property type="entry name" value="PROTEIN SOK2-RELATED"/>
    <property type="match status" value="1"/>
</dbReference>
<evidence type="ECO:0000313" key="9">
    <source>
        <dbReference type="Proteomes" id="UP000005222"/>
    </source>
</evidence>
<organism evidence="7 9">
    <name type="scientific">Pichia sorbitophila (strain ATCC MYA-4447 / BCRC 22081 / CBS 7064 / NBRC 10061 / NRRL Y-12695)</name>
    <name type="common">Hybrid yeast</name>
    <dbReference type="NCBI Taxonomy" id="559304"/>
    <lineage>
        <taxon>Eukaryota</taxon>
        <taxon>Fungi</taxon>
        <taxon>Dikarya</taxon>
        <taxon>Ascomycota</taxon>
        <taxon>Saccharomycotina</taxon>
        <taxon>Pichiomycetes</taxon>
        <taxon>Debaryomycetaceae</taxon>
        <taxon>Millerozyma</taxon>
    </lineage>
</organism>
<evidence type="ECO:0000256" key="5">
    <source>
        <dbReference type="SAM" id="MobiDB-lite"/>
    </source>
</evidence>
<dbReference type="HOGENOM" id="CLU_790136_0_0_1"/>
<dbReference type="GO" id="GO:0043565">
    <property type="term" value="F:sequence-specific DNA binding"/>
    <property type="evidence" value="ECO:0007669"/>
    <property type="project" value="TreeGrafter"/>
</dbReference>
<dbReference type="AlphaFoldDB" id="G8YSI4"/>
<feature type="domain" description="HTH APSES-type" evidence="6">
    <location>
        <begin position="182"/>
        <end position="288"/>
    </location>
</feature>
<dbReference type="InterPro" id="IPR036887">
    <property type="entry name" value="HTH_APSES_sf"/>
</dbReference>
<evidence type="ECO:0000256" key="4">
    <source>
        <dbReference type="ARBA" id="ARBA00023163"/>
    </source>
</evidence>
<dbReference type="InParanoid" id="G8YSI4"/>
<feature type="compositionally biased region" description="Polar residues" evidence="5">
    <location>
        <begin position="128"/>
        <end position="142"/>
    </location>
</feature>
<evidence type="ECO:0000313" key="7">
    <source>
        <dbReference type="EMBL" id="CCE78521.1"/>
    </source>
</evidence>
<dbReference type="PANTHER" id="PTHR47792:SF1">
    <property type="entry name" value="PROTEIN SOK2-RELATED"/>
    <property type="match status" value="1"/>
</dbReference>